<proteinExistence type="inferred from homology"/>
<keyword evidence="11" id="KW-0630">Potassium</keyword>
<evidence type="ECO:0000256" key="15">
    <source>
        <dbReference type="ARBA" id="ARBA00023157"/>
    </source>
</evidence>
<evidence type="ECO:0000256" key="20">
    <source>
        <dbReference type="RuleBase" id="RU003857"/>
    </source>
</evidence>
<protein>
    <recommendedName>
        <fullName evidence="23">NACHT domain-containing protein</fullName>
    </recommendedName>
</protein>
<dbReference type="GO" id="GO:0005267">
    <property type="term" value="F:potassium channel activity"/>
    <property type="evidence" value="ECO:0007669"/>
    <property type="project" value="InterPro"/>
</dbReference>
<dbReference type="PRINTS" id="PR01499">
    <property type="entry name" value="TREKCHANNEL"/>
</dbReference>
<name>A0A8T0AGT9_SILME</name>
<keyword evidence="5" id="KW-0963">Cytoplasm</keyword>
<dbReference type="SUPFAM" id="SSF81324">
    <property type="entry name" value="Voltage-gated potassium channels"/>
    <property type="match status" value="2"/>
</dbReference>
<evidence type="ECO:0000256" key="8">
    <source>
        <dbReference type="ARBA" id="ARBA00022737"/>
    </source>
</evidence>
<dbReference type="Pfam" id="PF13516">
    <property type="entry name" value="LRR_6"/>
    <property type="match status" value="7"/>
</dbReference>
<dbReference type="Pfam" id="PF17776">
    <property type="entry name" value="NLRC4_HD2"/>
    <property type="match status" value="1"/>
</dbReference>
<dbReference type="FunFam" id="1.10.287.70:FF:000043">
    <property type="entry name" value="Potassium channel subfamily K member 10 isoform 2"/>
    <property type="match status" value="1"/>
</dbReference>
<feature type="region of interest" description="Disordered" evidence="21">
    <location>
        <begin position="469"/>
        <end position="574"/>
    </location>
</feature>
<evidence type="ECO:0000256" key="5">
    <source>
        <dbReference type="ARBA" id="ARBA00022490"/>
    </source>
</evidence>
<evidence type="ECO:0000256" key="11">
    <source>
        <dbReference type="ARBA" id="ARBA00022958"/>
    </source>
</evidence>
<feature type="compositionally biased region" description="Acidic residues" evidence="21">
    <location>
        <begin position="524"/>
        <end position="543"/>
    </location>
</feature>
<evidence type="ECO:0000256" key="7">
    <source>
        <dbReference type="ARBA" id="ARBA00022692"/>
    </source>
</evidence>
<dbReference type="InterPro" id="IPR051261">
    <property type="entry name" value="NLR"/>
</dbReference>
<dbReference type="GO" id="GO:0005886">
    <property type="term" value="C:plasma membrane"/>
    <property type="evidence" value="ECO:0007669"/>
    <property type="project" value="UniProtKB-SubCell"/>
</dbReference>
<keyword evidence="12 22" id="KW-1133">Transmembrane helix</keyword>
<dbReference type="Proteomes" id="UP000606274">
    <property type="component" value="Unassembled WGS sequence"/>
</dbReference>
<comment type="similarity">
    <text evidence="20">Belongs to the two pore domain potassium channel (TC 1.A.1.8) family.</text>
</comment>
<dbReference type="InterPro" id="IPR003280">
    <property type="entry name" value="2pore_dom_K_chnl"/>
</dbReference>
<evidence type="ECO:0000313" key="25">
    <source>
        <dbReference type="Proteomes" id="UP000606274"/>
    </source>
</evidence>
<dbReference type="InterPro" id="IPR027417">
    <property type="entry name" value="P-loop_NTPase"/>
</dbReference>
<comment type="subcellular location">
    <subcellularLocation>
        <location evidence="2">Cell membrane</location>
        <topology evidence="2">Multi-pass membrane protein</topology>
    </subcellularLocation>
    <subcellularLocation>
        <location evidence="1">Cytoplasm</location>
    </subcellularLocation>
</comment>
<dbReference type="InterPro" id="IPR003976">
    <property type="entry name" value="2pore_dom_K_chnl_TREK"/>
</dbReference>
<dbReference type="InterPro" id="IPR006553">
    <property type="entry name" value="Leu-rich_rpt_Cys-con_subtyp"/>
</dbReference>
<dbReference type="Gene3D" id="3.40.50.300">
    <property type="entry name" value="P-loop containing nucleotide triphosphate hydrolases"/>
    <property type="match status" value="1"/>
</dbReference>
<keyword evidence="8" id="KW-0677">Repeat</keyword>
<keyword evidence="7 20" id="KW-0812">Transmembrane</keyword>
<feature type="compositionally biased region" description="Basic and acidic residues" evidence="21">
    <location>
        <begin position="469"/>
        <end position="486"/>
    </location>
</feature>
<keyword evidence="16 20" id="KW-0407">Ion channel</keyword>
<feature type="compositionally biased region" description="Basic and acidic residues" evidence="21">
    <location>
        <begin position="554"/>
        <end position="574"/>
    </location>
</feature>
<evidence type="ECO:0000256" key="14">
    <source>
        <dbReference type="ARBA" id="ARBA00023136"/>
    </source>
</evidence>
<dbReference type="Pfam" id="PF17779">
    <property type="entry name" value="WHD_NOD2"/>
    <property type="match status" value="1"/>
</dbReference>
<dbReference type="InterPro" id="IPR041075">
    <property type="entry name" value="NOD1/2_WH"/>
</dbReference>
<evidence type="ECO:0000256" key="2">
    <source>
        <dbReference type="ARBA" id="ARBA00004651"/>
    </source>
</evidence>
<dbReference type="Gene3D" id="1.10.287.70">
    <property type="match status" value="1"/>
</dbReference>
<evidence type="ECO:0000256" key="22">
    <source>
        <dbReference type="SAM" id="Phobius"/>
    </source>
</evidence>
<feature type="transmembrane region" description="Helical" evidence="22">
    <location>
        <begin position="90"/>
        <end position="111"/>
    </location>
</feature>
<reference evidence="24" key="1">
    <citation type="submission" date="2020-08" db="EMBL/GenBank/DDBJ databases">
        <title>Chromosome-level assembly of Southern catfish (Silurus meridionalis) provides insights into visual adaptation to the nocturnal and benthic lifestyles.</title>
        <authorList>
            <person name="Zhang Y."/>
            <person name="Wang D."/>
            <person name="Peng Z."/>
        </authorList>
    </citation>
    <scope>NUCLEOTIDE SEQUENCE</scope>
    <source>
        <strain evidence="24">SWU-2019-XX</strain>
        <tissue evidence="24">Muscle</tissue>
    </source>
</reference>
<accession>A0A8T0AGT9</accession>
<feature type="transmembrane region" description="Helical" evidence="22">
    <location>
        <begin position="253"/>
        <end position="274"/>
    </location>
</feature>
<gene>
    <name evidence="24" type="ORF">HF521_012477</name>
</gene>
<dbReference type="InterPro" id="IPR032675">
    <property type="entry name" value="LRR_dom_sf"/>
</dbReference>
<comment type="catalytic activity">
    <reaction evidence="19">
        <text>Cs(+)(in) = Cs(+)(out)</text>
        <dbReference type="Rhea" id="RHEA:78555"/>
        <dbReference type="ChEBI" id="CHEBI:49547"/>
    </reaction>
</comment>
<dbReference type="InterPro" id="IPR029495">
    <property type="entry name" value="NACHT-assoc"/>
</dbReference>
<dbReference type="Pfam" id="PF07885">
    <property type="entry name" value="Ion_trans_2"/>
    <property type="match status" value="2"/>
</dbReference>
<keyword evidence="9" id="KW-0547">Nucleotide-binding</keyword>
<evidence type="ECO:0000256" key="19">
    <source>
        <dbReference type="ARBA" id="ARBA00044691"/>
    </source>
</evidence>
<evidence type="ECO:0000256" key="21">
    <source>
        <dbReference type="SAM" id="MobiDB-lite"/>
    </source>
</evidence>
<dbReference type="PRINTS" id="PR01333">
    <property type="entry name" value="2POREKCHANEL"/>
</dbReference>
<evidence type="ECO:0000256" key="10">
    <source>
        <dbReference type="ARBA" id="ARBA00022840"/>
    </source>
</evidence>
<dbReference type="PROSITE" id="PS50837">
    <property type="entry name" value="NACHT"/>
    <property type="match status" value="1"/>
</dbReference>
<comment type="caution">
    <text evidence="24">The sequence shown here is derived from an EMBL/GenBank/DDBJ whole genome shotgun (WGS) entry which is preliminary data.</text>
</comment>
<dbReference type="InterPro" id="IPR001611">
    <property type="entry name" value="Leu-rich_rpt"/>
</dbReference>
<dbReference type="SMART" id="SM00367">
    <property type="entry name" value="LRR_CC"/>
    <property type="match status" value="7"/>
</dbReference>
<feature type="transmembrane region" description="Helical" evidence="22">
    <location>
        <begin position="169"/>
        <end position="191"/>
    </location>
</feature>
<dbReference type="InterPro" id="IPR041267">
    <property type="entry name" value="NLRP_HD2"/>
</dbReference>
<sequence>MKFPAENQRKPSSSWSPPPVAVQTNLVPPKKVQPGMLQSSLVQASVATMQNPMGCSLPRLSISRPASMVASIEAGADGSALMTVMKWKTVLAVFVVVVIYLVAGGLAFRALEQPFEKNQKDTITAEKAAFLQKHPCVTPEELETLIKHSIDAFSAGVSPIGDTTYNFSYWDLSSAFFFAGTVITTIGYGNIAPSTEGGKTFCILYAIFGIPLFGFLLAGVGDQLGTVFVKTIAKVEKMFRNKNNQISQMKIRVASTFLFILAGCIVFVTIPAVVFKEIEEWTALDAIYFVVITLTTVGIGDYVAGGNRAKEYYNWYKPLVWFWILVGLAYFAAVLSMIGDWLRVLSKKTKEEVGEFKAHAAEWKANVRAEFRETRRRLSVEVHDKLQRAATIRSMERRQLGLDQRAQSLDILSHPHERRAANFNILDAATNFKTSSQESINTKLNDNIFNRFGSISKLAKRAKNRELRKNITEDGRKTGSEEKKEVEEEELEKEVNTSLSDLPLFVESPKSQNEFVMVQATTKEEEEEDEAKEEDKEEGEDGADAQSESKSQSRHLERNKPDYRRNAGEKQEKTELEHKVITLIKKELKRFRELLNPDYPACTEREDEEDLHSVREGAMKITLHVLKNMKHKDLANTLYNKQNRVSVCQNLKSSLREKFKRVNEGISQHGSSALLNEIYTELYITEGGSGDVNKEHEVRQIETLSRRPATQEKPIKCNDLFKDKSIRSVLTKGVAGIGKTVSVQKFILDWAEGKANQDVTFMFPLPFRELNLMKQKHLSLMDLLHHFFPEIRKLELIDCDSYKVVLIFDGLDECRLPLNFQNNEILSDVTESASVDVLLTNLIKGNLLPSAHLWITSRPGAANQIPPECVDQVTEVRGFSDPQKEEYFRKKISDQSLFNKIITHMKSSRSLHIMCHIPVFCWISATVLERMLGEAESGEIPKTLTQMFTHFLIFQIKHKDQKYHQKCDPDPQQTRENILALGKLAFHQLEKGNLIFYEEDLRECGIDVREASVYSGVCTQIFREEFGLHLGKVFSFVHLSVQEFLAALYTFLSSICHKKNVLLEQNTNIFSYFRNPNMSEFLRSAVEKTLQSENGHLDLFLRFLLGLSLESNQTLLRGLMPQTGSSSHSKQETVEYIKEKIRENPSPEKSINLFHCLNELNDVSLEQEVQTYLNSEGNSRLSGSRLSPAQWSALVFVLLNSEQELDVFDLWKYDRSDECLLKLLPVVKASRKADLCECNLTEESCRTLSSVLSSNSSRLRELNLSHNNLQDSGVTLLSAGLETPHCTLEILRMSNCRITDAGCSALASALRVNSSSHLRELNLSFNEAGKSGVKLLNDLLKDPHCNLKKLYMYDCNLTEESCRTLSSVLSSNSSRLRDLNLTNNKLQDSGVTLLSAGLETPHCTLETLELRDCDLTEKSCRTLSSVLSSNSSRLRELDLSHNNLQDSGVTLLSAGLETPHCTLEILSLCECNLTKESCRSLSSVLSSNSSRLRELNLSDNNLQDSGVTLLSAGLKTPHCTLEILRLCQCDLAEESCRALSSVLSLNSSRLRELYLTGNNLQDSGVKLLSVGLKTPHCTLELLEYEHRYNTVDKGQVKPWLKGHQQHRLHVYQETGAECSRSS</sequence>
<keyword evidence="13 20" id="KW-0406">Ion transport</keyword>
<keyword evidence="4" id="KW-1003">Cell membrane</keyword>
<evidence type="ECO:0000256" key="17">
    <source>
        <dbReference type="ARBA" id="ARBA00034430"/>
    </source>
</evidence>
<dbReference type="EMBL" id="JABFDY010000023">
    <property type="protein sequence ID" value="KAF7690673.1"/>
    <property type="molecule type" value="Genomic_DNA"/>
</dbReference>
<keyword evidence="25" id="KW-1185">Reference proteome</keyword>
<dbReference type="Pfam" id="PF14484">
    <property type="entry name" value="FISNA"/>
    <property type="match status" value="1"/>
</dbReference>
<evidence type="ECO:0000259" key="23">
    <source>
        <dbReference type="PROSITE" id="PS50837"/>
    </source>
</evidence>
<organism evidence="24 25">
    <name type="scientific">Silurus meridionalis</name>
    <name type="common">Southern catfish</name>
    <name type="synonym">Silurus soldatovi meridionalis</name>
    <dbReference type="NCBI Taxonomy" id="175797"/>
    <lineage>
        <taxon>Eukaryota</taxon>
        <taxon>Metazoa</taxon>
        <taxon>Chordata</taxon>
        <taxon>Craniata</taxon>
        <taxon>Vertebrata</taxon>
        <taxon>Euteleostomi</taxon>
        <taxon>Actinopterygii</taxon>
        <taxon>Neopterygii</taxon>
        <taxon>Teleostei</taxon>
        <taxon>Ostariophysi</taxon>
        <taxon>Siluriformes</taxon>
        <taxon>Siluridae</taxon>
        <taxon>Silurus</taxon>
    </lineage>
</organism>
<feature type="transmembrane region" description="Helical" evidence="22">
    <location>
        <begin position="203"/>
        <end position="232"/>
    </location>
</feature>
<evidence type="ECO:0000256" key="3">
    <source>
        <dbReference type="ARBA" id="ARBA00022448"/>
    </source>
</evidence>
<dbReference type="Gene3D" id="3.80.10.10">
    <property type="entry name" value="Ribonuclease Inhibitor"/>
    <property type="match status" value="2"/>
</dbReference>
<feature type="region of interest" description="Disordered" evidence="21">
    <location>
        <begin position="1"/>
        <end position="23"/>
    </location>
</feature>
<dbReference type="SMART" id="SM00368">
    <property type="entry name" value="LRR_RI"/>
    <property type="match status" value="11"/>
</dbReference>
<keyword evidence="15" id="KW-1015">Disulfide bond</keyword>
<evidence type="ECO:0000256" key="16">
    <source>
        <dbReference type="ARBA" id="ARBA00023303"/>
    </source>
</evidence>
<keyword evidence="10" id="KW-0067">ATP-binding</keyword>
<dbReference type="InterPro" id="IPR013099">
    <property type="entry name" value="K_chnl_dom"/>
</dbReference>
<keyword evidence="14 22" id="KW-0472">Membrane</keyword>
<dbReference type="PROSITE" id="PS51450">
    <property type="entry name" value="LRR"/>
    <property type="match status" value="3"/>
</dbReference>
<feature type="transmembrane region" description="Helical" evidence="22">
    <location>
        <begin position="319"/>
        <end position="342"/>
    </location>
</feature>
<evidence type="ECO:0000256" key="6">
    <source>
        <dbReference type="ARBA" id="ARBA00022614"/>
    </source>
</evidence>
<dbReference type="Pfam" id="PF05729">
    <property type="entry name" value="NACHT"/>
    <property type="match status" value="1"/>
</dbReference>
<dbReference type="SMART" id="SM01288">
    <property type="entry name" value="FISNA"/>
    <property type="match status" value="1"/>
</dbReference>
<feature type="transmembrane region" description="Helical" evidence="22">
    <location>
        <begin position="286"/>
        <end position="307"/>
    </location>
</feature>
<feature type="domain" description="NACHT" evidence="23">
    <location>
        <begin position="727"/>
        <end position="861"/>
    </location>
</feature>
<dbReference type="GO" id="GO:0005524">
    <property type="term" value="F:ATP binding"/>
    <property type="evidence" value="ECO:0007669"/>
    <property type="project" value="UniProtKB-KW"/>
</dbReference>
<dbReference type="FunFam" id="3.80.10.10:FF:000100">
    <property type="entry name" value="Si:dkey-11n14.1"/>
    <property type="match status" value="1"/>
</dbReference>
<evidence type="ECO:0000313" key="24">
    <source>
        <dbReference type="EMBL" id="KAF7690673.1"/>
    </source>
</evidence>
<dbReference type="SUPFAM" id="SSF52047">
    <property type="entry name" value="RNI-like"/>
    <property type="match status" value="1"/>
</dbReference>
<evidence type="ECO:0000256" key="9">
    <source>
        <dbReference type="ARBA" id="ARBA00022741"/>
    </source>
</evidence>
<evidence type="ECO:0000256" key="13">
    <source>
        <dbReference type="ARBA" id="ARBA00023065"/>
    </source>
</evidence>
<evidence type="ECO:0000256" key="12">
    <source>
        <dbReference type="ARBA" id="ARBA00022989"/>
    </source>
</evidence>
<evidence type="ECO:0000256" key="18">
    <source>
        <dbReference type="ARBA" id="ARBA00044657"/>
    </source>
</evidence>
<keyword evidence="6" id="KW-0433">Leucine-rich repeat</keyword>
<dbReference type="FunFam" id="3.40.50.300:FF:000210">
    <property type="entry name" value="Si:dkey-16p6.1"/>
    <property type="match status" value="1"/>
</dbReference>
<dbReference type="InterPro" id="IPR007111">
    <property type="entry name" value="NACHT_NTPase"/>
</dbReference>
<dbReference type="GO" id="GO:0005737">
    <property type="term" value="C:cytoplasm"/>
    <property type="evidence" value="ECO:0007669"/>
    <property type="project" value="UniProtKB-SubCell"/>
</dbReference>
<keyword evidence="3 20" id="KW-0813">Transport</keyword>
<comment type="catalytic activity">
    <reaction evidence="18">
        <text>Rb(+)(in) = Rb(+)(out)</text>
        <dbReference type="Rhea" id="RHEA:78547"/>
        <dbReference type="ChEBI" id="CHEBI:49847"/>
    </reaction>
</comment>
<evidence type="ECO:0000256" key="4">
    <source>
        <dbReference type="ARBA" id="ARBA00022475"/>
    </source>
</evidence>
<comment type="catalytic activity">
    <reaction evidence="17">
        <text>K(+)(in) = K(+)(out)</text>
        <dbReference type="Rhea" id="RHEA:29463"/>
        <dbReference type="ChEBI" id="CHEBI:29103"/>
    </reaction>
</comment>
<dbReference type="PANTHER" id="PTHR24106">
    <property type="entry name" value="NACHT, LRR AND CARD DOMAINS-CONTAINING"/>
    <property type="match status" value="1"/>
</dbReference>
<evidence type="ECO:0000256" key="1">
    <source>
        <dbReference type="ARBA" id="ARBA00004496"/>
    </source>
</evidence>